<feature type="region of interest" description="Disordered" evidence="1">
    <location>
        <begin position="432"/>
        <end position="453"/>
    </location>
</feature>
<keyword evidence="3" id="KW-1185">Reference proteome</keyword>
<proteinExistence type="predicted"/>
<organism evidence="2 3">
    <name type="scientific">Merluccius polli</name>
    <name type="common">Benguela hake</name>
    <name type="synonym">Merluccius cadenati</name>
    <dbReference type="NCBI Taxonomy" id="89951"/>
    <lineage>
        <taxon>Eukaryota</taxon>
        <taxon>Metazoa</taxon>
        <taxon>Chordata</taxon>
        <taxon>Craniata</taxon>
        <taxon>Vertebrata</taxon>
        <taxon>Euteleostomi</taxon>
        <taxon>Actinopterygii</taxon>
        <taxon>Neopterygii</taxon>
        <taxon>Teleostei</taxon>
        <taxon>Neoteleostei</taxon>
        <taxon>Acanthomorphata</taxon>
        <taxon>Zeiogadaria</taxon>
        <taxon>Gadariae</taxon>
        <taxon>Gadiformes</taxon>
        <taxon>Gadoidei</taxon>
        <taxon>Merlucciidae</taxon>
        <taxon>Merluccius</taxon>
    </lineage>
</organism>
<evidence type="ECO:0000313" key="2">
    <source>
        <dbReference type="EMBL" id="KAK0155742.1"/>
    </source>
</evidence>
<feature type="compositionally biased region" description="Polar residues" evidence="1">
    <location>
        <begin position="291"/>
        <end position="303"/>
    </location>
</feature>
<evidence type="ECO:0000256" key="1">
    <source>
        <dbReference type="SAM" id="MobiDB-lite"/>
    </source>
</evidence>
<protein>
    <submittedName>
        <fullName evidence="2">Uncharacterized protein</fullName>
    </submittedName>
</protein>
<sequence length="465" mass="52275">MNEAHRTQVGNIKDGACFAVSLDGLQNDWLNTEGRGHSDSRGHHIRRRSLTYENVSRRNEELRFRICSGQVTQADEAAPAPCWPQRRSLVSWLQSGRQRQPSWASPSPTFTAVPWQLCFLDRSGSICLLRNASGTRMGSGLGSEWEREAAWIKLSPTEEELYSWIVQNKKEAIVAKPQHALPMILYADDCTLLPQTLDNIHYRVGDGESTNGNVGYHTSHISDVCCGVENLNSKLCRVVSSDSPDEDQCETFTGNRNTGTRHTLKKPGDQRTVKHVSFCDEVIVYLFDQESPTRPQPSLSSASYDEYPSTPSGYPHKHQDLDQGFEWEDDFTALDWASPTKRDCHQGRRRYSDPSPQNFHSLYQQRRYQLPKTCLVLTHVPQSDLEDLGLVSNITTLSLLTPSNGYAHLPVMTSEGCAQHRANDICVFGDRHTSKSVEPEPQARTLPPGRRRQDAAAEHGVCCIK</sequence>
<reference evidence="2" key="1">
    <citation type="journal article" date="2023" name="Front. Mar. Sci.">
        <title>A new Merluccius polli reference genome to investigate the effects of global change in West African waters.</title>
        <authorList>
            <person name="Mateo J.L."/>
            <person name="Blanco-Fernandez C."/>
            <person name="Garcia-Vazquez E."/>
            <person name="Machado-Schiaffino G."/>
        </authorList>
    </citation>
    <scope>NUCLEOTIDE SEQUENCE</scope>
    <source>
        <strain evidence="2">C29</strain>
        <tissue evidence="2">Fin</tissue>
    </source>
</reference>
<feature type="region of interest" description="Disordered" evidence="1">
    <location>
        <begin position="291"/>
        <end position="317"/>
    </location>
</feature>
<comment type="caution">
    <text evidence="2">The sequence shown here is derived from an EMBL/GenBank/DDBJ whole genome shotgun (WGS) entry which is preliminary data.</text>
</comment>
<name>A0AA47NB14_MERPO</name>
<evidence type="ECO:0000313" key="3">
    <source>
        <dbReference type="Proteomes" id="UP001174136"/>
    </source>
</evidence>
<gene>
    <name evidence="2" type="ORF">N1851_001757</name>
</gene>
<dbReference type="AlphaFoldDB" id="A0AA47NB14"/>
<accession>A0AA47NB14</accession>
<dbReference type="EMBL" id="JAOPHQ010000112">
    <property type="protein sequence ID" value="KAK0155742.1"/>
    <property type="molecule type" value="Genomic_DNA"/>
</dbReference>
<dbReference type="Proteomes" id="UP001174136">
    <property type="component" value="Unassembled WGS sequence"/>
</dbReference>